<keyword evidence="3 7" id="KW-0479">Metal-binding</keyword>
<evidence type="ECO:0000256" key="5">
    <source>
        <dbReference type="ARBA" id="ARBA00023002"/>
    </source>
</evidence>
<evidence type="ECO:0000313" key="9">
    <source>
        <dbReference type="EMBL" id="OCL09539.1"/>
    </source>
</evidence>
<evidence type="ECO:0000256" key="7">
    <source>
        <dbReference type="RuleBase" id="RU361277"/>
    </source>
</evidence>
<accession>A0A8E2JTZ9</accession>
<keyword evidence="4 7" id="KW-0862">Zinc</keyword>
<evidence type="ECO:0000259" key="8">
    <source>
        <dbReference type="SMART" id="SM00829"/>
    </source>
</evidence>
<dbReference type="EMBL" id="KV749414">
    <property type="protein sequence ID" value="OCL09539.1"/>
    <property type="molecule type" value="Genomic_DNA"/>
</dbReference>
<evidence type="ECO:0000313" key="10">
    <source>
        <dbReference type="Proteomes" id="UP000250140"/>
    </source>
</evidence>
<dbReference type="SUPFAM" id="SSF50129">
    <property type="entry name" value="GroES-like"/>
    <property type="match status" value="1"/>
</dbReference>
<comment type="similarity">
    <text evidence="2 7">Belongs to the zinc-containing alcohol dehydrogenase family.</text>
</comment>
<keyword evidence="5" id="KW-0560">Oxidoreductase</keyword>
<dbReference type="GO" id="GO:0008270">
    <property type="term" value="F:zinc ion binding"/>
    <property type="evidence" value="ECO:0007669"/>
    <property type="project" value="InterPro"/>
</dbReference>
<dbReference type="PANTHER" id="PTHR42940:SF2">
    <property type="entry name" value="DEHYDROGENASE FAMILY OXIDOREDUCTASE, PUTATIVE (JCVI)-RELATED"/>
    <property type="match status" value="1"/>
</dbReference>
<comment type="cofactor">
    <cofactor evidence="1 7">
        <name>Zn(2+)</name>
        <dbReference type="ChEBI" id="CHEBI:29105"/>
    </cofactor>
</comment>
<dbReference type="CDD" id="cd08297">
    <property type="entry name" value="CAD3"/>
    <property type="match status" value="1"/>
</dbReference>
<reference evidence="9 10" key="1">
    <citation type="journal article" date="2016" name="Nat. Commun.">
        <title>Ectomycorrhizal ecology is imprinted in the genome of the dominant symbiotic fungus Cenococcum geophilum.</title>
        <authorList>
            <consortium name="DOE Joint Genome Institute"/>
            <person name="Peter M."/>
            <person name="Kohler A."/>
            <person name="Ohm R.A."/>
            <person name="Kuo A."/>
            <person name="Krutzmann J."/>
            <person name="Morin E."/>
            <person name="Arend M."/>
            <person name="Barry K.W."/>
            <person name="Binder M."/>
            <person name="Choi C."/>
            <person name="Clum A."/>
            <person name="Copeland A."/>
            <person name="Grisel N."/>
            <person name="Haridas S."/>
            <person name="Kipfer T."/>
            <person name="LaButti K."/>
            <person name="Lindquist E."/>
            <person name="Lipzen A."/>
            <person name="Maire R."/>
            <person name="Meier B."/>
            <person name="Mihaltcheva S."/>
            <person name="Molinier V."/>
            <person name="Murat C."/>
            <person name="Poggeler S."/>
            <person name="Quandt C.A."/>
            <person name="Sperisen C."/>
            <person name="Tritt A."/>
            <person name="Tisserant E."/>
            <person name="Crous P.W."/>
            <person name="Henrissat B."/>
            <person name="Nehls U."/>
            <person name="Egli S."/>
            <person name="Spatafora J.W."/>
            <person name="Grigoriev I.V."/>
            <person name="Martin F.M."/>
        </authorList>
    </citation>
    <scope>NUCLEOTIDE SEQUENCE [LARGE SCALE GENOMIC DNA]</scope>
    <source>
        <strain evidence="9 10">CBS 207.34</strain>
    </source>
</reference>
<dbReference type="InterPro" id="IPR013154">
    <property type="entry name" value="ADH-like_N"/>
</dbReference>
<keyword evidence="6" id="KW-0520">NAD</keyword>
<dbReference type="FunFam" id="3.40.50.720:FF:000039">
    <property type="entry name" value="Alcohol dehydrogenase AdhP"/>
    <property type="match status" value="1"/>
</dbReference>
<dbReference type="InterPro" id="IPR036291">
    <property type="entry name" value="NAD(P)-bd_dom_sf"/>
</dbReference>
<proteinExistence type="inferred from homology"/>
<dbReference type="InterPro" id="IPR011032">
    <property type="entry name" value="GroES-like_sf"/>
</dbReference>
<keyword evidence="10" id="KW-1185">Reference proteome</keyword>
<feature type="domain" description="Enoyl reductase (ER)" evidence="8">
    <location>
        <begin position="17"/>
        <end position="348"/>
    </location>
</feature>
<dbReference type="OrthoDB" id="1879366at2759"/>
<evidence type="ECO:0000256" key="4">
    <source>
        <dbReference type="ARBA" id="ARBA00022833"/>
    </source>
</evidence>
<dbReference type="InterPro" id="IPR002328">
    <property type="entry name" value="ADH_Zn_CS"/>
</dbReference>
<evidence type="ECO:0000256" key="1">
    <source>
        <dbReference type="ARBA" id="ARBA00001947"/>
    </source>
</evidence>
<name>A0A8E2JTZ9_9PEZI</name>
<gene>
    <name evidence="9" type="ORF">AOQ84DRAFT_404281</name>
</gene>
<protein>
    <submittedName>
        <fullName evidence="9">GroES-like protein</fullName>
    </submittedName>
</protein>
<evidence type="ECO:0000256" key="2">
    <source>
        <dbReference type="ARBA" id="ARBA00008072"/>
    </source>
</evidence>
<dbReference type="Pfam" id="PF08240">
    <property type="entry name" value="ADH_N"/>
    <property type="match status" value="1"/>
</dbReference>
<dbReference type="Gene3D" id="3.90.180.10">
    <property type="entry name" value="Medium-chain alcohol dehydrogenases, catalytic domain"/>
    <property type="match status" value="1"/>
</dbReference>
<dbReference type="SMART" id="SM00829">
    <property type="entry name" value="PKS_ER"/>
    <property type="match status" value="1"/>
</dbReference>
<dbReference type="InterPro" id="IPR013149">
    <property type="entry name" value="ADH-like_C"/>
</dbReference>
<dbReference type="AlphaFoldDB" id="A0A8E2JTZ9"/>
<dbReference type="PROSITE" id="PS00059">
    <property type="entry name" value="ADH_ZINC"/>
    <property type="match status" value="1"/>
</dbReference>
<dbReference type="Proteomes" id="UP000250140">
    <property type="component" value="Unassembled WGS sequence"/>
</dbReference>
<evidence type="ECO:0000256" key="6">
    <source>
        <dbReference type="ARBA" id="ARBA00023027"/>
    </source>
</evidence>
<sequence>MPDIPTVQTVAWVENPGKDGYLIIRHDVAVAKPGDGEVLVKLECSGICHSDCRNVSGMGIYTAIPGHEGVGNVIRVGRSVPDSLLGQRVGIKWVWSSCMNCAVCKSGNINNCPSQMNTGRSVLGTLQQYVIAKAEFVTHIPDGLPSEIAAPLLCAGLAIAGAVSKCEPELQSGDWVAIVGAGGGLGHLGVQIAANSKGYKVIAIDSGSDKRQLCLDIGASAFMDYATEDVENKVKKLTDGEGAHAVIIVAGSEKAYEKAPDLVRNTGVIICVGLPRGDFHLPISPIQIASRGLIIKGSSVGTDAQMGEVLSMALAKQLTPKVEVHELADAPEIIKKLQNYEVTGRMVVKMP</sequence>
<dbReference type="GO" id="GO:0004022">
    <property type="term" value="F:alcohol dehydrogenase (NAD+) activity"/>
    <property type="evidence" value="ECO:0007669"/>
    <property type="project" value="TreeGrafter"/>
</dbReference>
<dbReference type="InterPro" id="IPR020843">
    <property type="entry name" value="ER"/>
</dbReference>
<evidence type="ECO:0000256" key="3">
    <source>
        <dbReference type="ARBA" id="ARBA00022723"/>
    </source>
</evidence>
<organism evidence="9 10">
    <name type="scientific">Glonium stellatum</name>
    <dbReference type="NCBI Taxonomy" id="574774"/>
    <lineage>
        <taxon>Eukaryota</taxon>
        <taxon>Fungi</taxon>
        <taxon>Dikarya</taxon>
        <taxon>Ascomycota</taxon>
        <taxon>Pezizomycotina</taxon>
        <taxon>Dothideomycetes</taxon>
        <taxon>Pleosporomycetidae</taxon>
        <taxon>Gloniales</taxon>
        <taxon>Gloniaceae</taxon>
        <taxon>Glonium</taxon>
    </lineage>
</organism>
<dbReference type="PANTHER" id="PTHR42940">
    <property type="entry name" value="ALCOHOL DEHYDROGENASE 1-RELATED"/>
    <property type="match status" value="1"/>
</dbReference>
<dbReference type="Pfam" id="PF00107">
    <property type="entry name" value="ADH_zinc_N"/>
    <property type="match status" value="1"/>
</dbReference>
<dbReference type="Gene3D" id="3.40.50.720">
    <property type="entry name" value="NAD(P)-binding Rossmann-like Domain"/>
    <property type="match status" value="1"/>
</dbReference>
<dbReference type="SUPFAM" id="SSF51735">
    <property type="entry name" value="NAD(P)-binding Rossmann-fold domains"/>
    <property type="match status" value="1"/>
</dbReference>
<dbReference type="GO" id="GO:0005737">
    <property type="term" value="C:cytoplasm"/>
    <property type="evidence" value="ECO:0007669"/>
    <property type="project" value="TreeGrafter"/>
</dbReference>